<dbReference type="EMBL" id="CAJNDS010000191">
    <property type="protein sequence ID" value="CAE7024586.1"/>
    <property type="molecule type" value="Genomic_DNA"/>
</dbReference>
<protein>
    <recommendedName>
        <fullName evidence="2">SGNH hydrolase-type esterase domain-containing protein</fullName>
    </recommendedName>
</protein>
<dbReference type="AlphaFoldDB" id="A0A812I8I7"/>
<dbReference type="InterPro" id="IPR013830">
    <property type="entry name" value="SGNH_hydro"/>
</dbReference>
<feature type="domain" description="SGNH hydrolase-type esterase" evidence="2">
    <location>
        <begin position="93"/>
        <end position="264"/>
    </location>
</feature>
<keyword evidence="1" id="KW-0732">Signal</keyword>
<proteinExistence type="predicted"/>
<feature type="signal peptide" evidence="1">
    <location>
        <begin position="1"/>
        <end position="19"/>
    </location>
</feature>
<keyword evidence="4" id="KW-1185">Reference proteome</keyword>
<dbReference type="Pfam" id="PF13472">
    <property type="entry name" value="Lipase_GDSL_2"/>
    <property type="match status" value="1"/>
</dbReference>
<organism evidence="3 4">
    <name type="scientific">Symbiodinium natans</name>
    <dbReference type="NCBI Taxonomy" id="878477"/>
    <lineage>
        <taxon>Eukaryota</taxon>
        <taxon>Sar</taxon>
        <taxon>Alveolata</taxon>
        <taxon>Dinophyceae</taxon>
        <taxon>Suessiales</taxon>
        <taxon>Symbiodiniaceae</taxon>
        <taxon>Symbiodinium</taxon>
    </lineage>
</organism>
<comment type="caution">
    <text evidence="3">The sequence shown here is derived from an EMBL/GenBank/DDBJ whole genome shotgun (WGS) entry which is preliminary data.</text>
</comment>
<dbReference type="Gene3D" id="3.40.50.1110">
    <property type="entry name" value="SGNH hydrolase"/>
    <property type="match status" value="1"/>
</dbReference>
<dbReference type="SUPFAM" id="SSF52266">
    <property type="entry name" value="SGNH hydrolase"/>
    <property type="match status" value="1"/>
</dbReference>
<evidence type="ECO:0000313" key="3">
    <source>
        <dbReference type="EMBL" id="CAE7024586.1"/>
    </source>
</evidence>
<sequence>MAFLAIATLLPLMSMPVDGASAVRCGESSSYCPADMACCTSKYSPSTYGCEVAIGNLSDVSAGCGDGLPKGDTLCCKMGPAESPSRSLANVLVIGDSVSIGYTGPLAKRLFDVAKVQHGPWDVSDGGALDTAYGVGCLDRWLVTQAQEMVQWDLITFNFGLHDLTNSSHCEGLYAQQLANITKRLVALNTKVMFVTTTPFMPLRTKGNTVVEDMNTMAQKLAAEYNLPVIDLYHTVTGACGAVYSSCSICRTNPCSYHYNAEGMSLQAASMEAAIRQHLGPHASLLTV</sequence>
<reference evidence="3" key="1">
    <citation type="submission" date="2021-02" db="EMBL/GenBank/DDBJ databases">
        <authorList>
            <person name="Dougan E. K."/>
            <person name="Rhodes N."/>
            <person name="Thang M."/>
            <person name="Chan C."/>
        </authorList>
    </citation>
    <scope>NUCLEOTIDE SEQUENCE</scope>
</reference>
<dbReference type="OrthoDB" id="10262109at2759"/>
<dbReference type="InterPro" id="IPR036514">
    <property type="entry name" value="SGNH_hydro_sf"/>
</dbReference>
<feature type="chain" id="PRO_5032580805" description="SGNH hydrolase-type esterase domain-containing protein" evidence="1">
    <location>
        <begin position="20"/>
        <end position="288"/>
    </location>
</feature>
<evidence type="ECO:0000259" key="2">
    <source>
        <dbReference type="Pfam" id="PF13472"/>
    </source>
</evidence>
<accession>A0A812I8I7</accession>
<evidence type="ECO:0000256" key="1">
    <source>
        <dbReference type="SAM" id="SignalP"/>
    </source>
</evidence>
<name>A0A812I8I7_9DINO</name>
<evidence type="ECO:0000313" key="4">
    <source>
        <dbReference type="Proteomes" id="UP000604046"/>
    </source>
</evidence>
<dbReference type="Proteomes" id="UP000604046">
    <property type="component" value="Unassembled WGS sequence"/>
</dbReference>
<gene>
    <name evidence="3" type="ORF">SNAT2548_LOCUS3089</name>
</gene>
<dbReference type="CDD" id="cd00229">
    <property type="entry name" value="SGNH_hydrolase"/>
    <property type="match status" value="1"/>
</dbReference>